<evidence type="ECO:0000313" key="1">
    <source>
        <dbReference type="EMBL" id="KKQ85948.1"/>
    </source>
</evidence>
<protein>
    <recommendedName>
        <fullName evidence="3">DUF5678 domain-containing protein</fullName>
    </recommendedName>
</protein>
<comment type="caution">
    <text evidence="1">The sequence shown here is derived from an EMBL/GenBank/DDBJ whole genome shotgun (WGS) entry which is preliminary data.</text>
</comment>
<name>A0A0G0L1U3_9BACT</name>
<organism evidence="1 2">
    <name type="scientific">Candidatus Woesebacteria bacterium GW2011_GWB1_38_8</name>
    <dbReference type="NCBI Taxonomy" id="1618570"/>
    <lineage>
        <taxon>Bacteria</taxon>
        <taxon>Candidatus Woeseibacteriota</taxon>
    </lineage>
</organism>
<gene>
    <name evidence="1" type="ORF">UT08_C0003G0111</name>
</gene>
<sequence length="103" mass="12047">MRKHLISPQYFPNSANKYLNFRAIILTSMLKLHEPSEGEKKYYLLKNMLEKKYEPNDYVVINPKTNKYFVGKTSIEAMKKARSKYPKGKLFMAQVGRISGLLK</sequence>
<dbReference type="AlphaFoldDB" id="A0A0G0L1U3"/>
<dbReference type="STRING" id="1618570.UT08_C0003G0111"/>
<dbReference type="Proteomes" id="UP000034081">
    <property type="component" value="Unassembled WGS sequence"/>
</dbReference>
<reference evidence="1 2" key="1">
    <citation type="journal article" date="2015" name="Nature">
        <title>rRNA introns, odd ribosomes, and small enigmatic genomes across a large radiation of phyla.</title>
        <authorList>
            <person name="Brown C.T."/>
            <person name="Hug L.A."/>
            <person name="Thomas B.C."/>
            <person name="Sharon I."/>
            <person name="Castelle C.J."/>
            <person name="Singh A."/>
            <person name="Wilkins M.J."/>
            <person name="Williams K.H."/>
            <person name="Banfield J.F."/>
        </authorList>
    </citation>
    <scope>NUCLEOTIDE SEQUENCE [LARGE SCALE GENOMIC DNA]</scope>
</reference>
<proteinExistence type="predicted"/>
<evidence type="ECO:0000313" key="2">
    <source>
        <dbReference type="Proteomes" id="UP000034081"/>
    </source>
</evidence>
<dbReference type="EMBL" id="LBVL01000003">
    <property type="protein sequence ID" value="KKQ85948.1"/>
    <property type="molecule type" value="Genomic_DNA"/>
</dbReference>
<evidence type="ECO:0008006" key="3">
    <source>
        <dbReference type="Google" id="ProtNLM"/>
    </source>
</evidence>
<accession>A0A0G0L1U3</accession>